<organism evidence="2 3">
    <name type="scientific">Marinobacterium maritimum</name>
    <dbReference type="NCBI Taxonomy" id="500162"/>
    <lineage>
        <taxon>Bacteria</taxon>
        <taxon>Pseudomonadati</taxon>
        <taxon>Pseudomonadota</taxon>
        <taxon>Gammaproteobacteria</taxon>
        <taxon>Oceanospirillales</taxon>
        <taxon>Oceanospirillaceae</taxon>
        <taxon>Marinobacterium</taxon>
    </lineage>
</organism>
<proteinExistence type="predicted"/>
<feature type="region of interest" description="Disordered" evidence="1">
    <location>
        <begin position="28"/>
        <end position="60"/>
    </location>
</feature>
<accession>A0ABN1I4I1</accession>
<evidence type="ECO:0000256" key="1">
    <source>
        <dbReference type="SAM" id="MobiDB-lite"/>
    </source>
</evidence>
<sequence length="96" mass="10210">MHMSDQDGIKLQRRQPGAQQLVLGRFPAVDQHPCPPPLRLNGGGTDIALTGRGTGGGAEESDLHVNGVYVLSGQRSNGVMPPLESRPTSFFLYGTP</sequence>
<gene>
    <name evidence="2" type="ORF">GCM10009104_12970</name>
</gene>
<name>A0ABN1I4I1_9GAMM</name>
<protein>
    <submittedName>
        <fullName evidence="2">Uncharacterized protein</fullName>
    </submittedName>
</protein>
<evidence type="ECO:0000313" key="2">
    <source>
        <dbReference type="EMBL" id="GAA0688252.1"/>
    </source>
</evidence>
<keyword evidence="3" id="KW-1185">Reference proteome</keyword>
<dbReference type="EMBL" id="BAAAET010000002">
    <property type="protein sequence ID" value="GAA0688252.1"/>
    <property type="molecule type" value="Genomic_DNA"/>
</dbReference>
<dbReference type="Proteomes" id="UP001499915">
    <property type="component" value="Unassembled WGS sequence"/>
</dbReference>
<reference evidence="2 3" key="1">
    <citation type="journal article" date="2019" name="Int. J. Syst. Evol. Microbiol.">
        <title>The Global Catalogue of Microorganisms (GCM) 10K type strain sequencing project: providing services to taxonomists for standard genome sequencing and annotation.</title>
        <authorList>
            <consortium name="The Broad Institute Genomics Platform"/>
            <consortium name="The Broad Institute Genome Sequencing Center for Infectious Disease"/>
            <person name="Wu L."/>
            <person name="Ma J."/>
        </authorList>
    </citation>
    <scope>NUCLEOTIDE SEQUENCE [LARGE SCALE GENOMIC DNA]</scope>
    <source>
        <strain evidence="2 3">JCM 15134</strain>
    </source>
</reference>
<comment type="caution">
    <text evidence="2">The sequence shown here is derived from an EMBL/GenBank/DDBJ whole genome shotgun (WGS) entry which is preliminary data.</text>
</comment>
<feature type="region of interest" description="Disordered" evidence="1">
    <location>
        <begin position="74"/>
        <end position="96"/>
    </location>
</feature>
<evidence type="ECO:0000313" key="3">
    <source>
        <dbReference type="Proteomes" id="UP001499915"/>
    </source>
</evidence>